<dbReference type="AlphaFoldDB" id="A0A1B8ZHU2"/>
<evidence type="ECO:0000313" key="2">
    <source>
        <dbReference type="EMBL" id="OCA71199.1"/>
    </source>
</evidence>
<evidence type="ECO:0000313" key="3">
    <source>
        <dbReference type="Proteomes" id="UP000093432"/>
    </source>
</evidence>
<feature type="signal peptide" evidence="1">
    <location>
        <begin position="1"/>
        <end position="18"/>
    </location>
</feature>
<accession>A0A1B8ZHU2</accession>
<reference evidence="3" key="1">
    <citation type="submission" date="2016-07" db="EMBL/GenBank/DDBJ databases">
        <authorList>
            <person name="Florea S."/>
            <person name="Webb J.S."/>
            <person name="Jaromczyk J."/>
            <person name="Schardl C.L."/>
        </authorList>
    </citation>
    <scope>NUCLEOTIDE SEQUENCE [LARGE SCALE GENOMIC DNA]</scope>
    <source>
        <strain evidence="3">CC-VM-7</strain>
    </source>
</reference>
<protein>
    <submittedName>
        <fullName evidence="2">Uncharacterized protein</fullName>
    </submittedName>
</protein>
<evidence type="ECO:0000256" key="1">
    <source>
        <dbReference type="SAM" id="SignalP"/>
    </source>
</evidence>
<dbReference type="OrthoDB" id="1264999at2"/>
<name>A0A1B8ZHU2_9FLAO</name>
<organism evidence="2 3">
    <name type="scientific">Chryseobacterium arthrosphaerae</name>
    <dbReference type="NCBI Taxonomy" id="651561"/>
    <lineage>
        <taxon>Bacteria</taxon>
        <taxon>Pseudomonadati</taxon>
        <taxon>Bacteroidota</taxon>
        <taxon>Flavobacteriia</taxon>
        <taxon>Flavobacteriales</taxon>
        <taxon>Weeksellaceae</taxon>
        <taxon>Chryseobacterium group</taxon>
        <taxon>Chryseobacterium</taxon>
    </lineage>
</organism>
<proteinExistence type="predicted"/>
<dbReference type="Proteomes" id="UP000093432">
    <property type="component" value="Unassembled WGS sequence"/>
</dbReference>
<gene>
    <name evidence="2" type="ORF">BBI00_15785</name>
</gene>
<feature type="chain" id="PRO_5008620584" evidence="1">
    <location>
        <begin position="19"/>
        <end position="94"/>
    </location>
</feature>
<dbReference type="RefSeq" id="WP_065399855.1">
    <property type="nucleotide sequence ID" value="NZ_MAYG01000012.1"/>
</dbReference>
<keyword evidence="1" id="KW-0732">Signal</keyword>
<comment type="caution">
    <text evidence="2">The sequence shown here is derived from an EMBL/GenBank/DDBJ whole genome shotgun (WGS) entry which is preliminary data.</text>
</comment>
<dbReference type="STRING" id="651561.BBI00_15785"/>
<sequence>MKKIIFTLLLATSAILFAKTEEPKVKTEESKSKVEAVLIAKKNFKDEKAVIKVSKELKQAMNLEGCLAIAFTIINVDPPLGTAMISSCLDNYSK</sequence>
<dbReference type="EMBL" id="MAYG01000012">
    <property type="protein sequence ID" value="OCA71199.1"/>
    <property type="molecule type" value="Genomic_DNA"/>
</dbReference>